<keyword evidence="3" id="KW-1185">Reference proteome</keyword>
<dbReference type="EMBL" id="SIJK02000017">
    <property type="protein sequence ID" value="MBP1466224.1"/>
    <property type="molecule type" value="Genomic_DNA"/>
</dbReference>
<feature type="region of interest" description="Disordered" evidence="1">
    <location>
        <begin position="66"/>
        <end position="85"/>
    </location>
</feature>
<sequence length="85" mass="8867">MSTRPTTPTPAPSGDDLQALMAEIIATTGVSAETALHLAMIQRAALRQYACQWDAMVQRLRAAIVTPPSTPDAADPANPADPTPA</sequence>
<proteinExistence type="predicted"/>
<reference evidence="2 3" key="1">
    <citation type="submission" date="2021-03" db="EMBL/GenBank/DDBJ databases">
        <authorList>
            <person name="Grouzdev D.S."/>
        </authorList>
    </citation>
    <scope>NUCLEOTIDE SEQUENCE [LARGE SCALE GENOMIC DNA]</scope>
    <source>
        <strain evidence="2 3">M50-1</strain>
    </source>
</reference>
<dbReference type="Proteomes" id="UP001193081">
    <property type="component" value="Unassembled WGS sequence"/>
</dbReference>
<evidence type="ECO:0000313" key="3">
    <source>
        <dbReference type="Proteomes" id="UP001193081"/>
    </source>
</evidence>
<protein>
    <submittedName>
        <fullName evidence="2">Uncharacterized protein</fullName>
    </submittedName>
</protein>
<evidence type="ECO:0000313" key="2">
    <source>
        <dbReference type="EMBL" id="MBP1466224.1"/>
    </source>
</evidence>
<organism evidence="2 3">
    <name type="scientific">Candidatus Chloroploca mongolica</name>
    <dbReference type="NCBI Taxonomy" id="2528176"/>
    <lineage>
        <taxon>Bacteria</taxon>
        <taxon>Bacillati</taxon>
        <taxon>Chloroflexota</taxon>
        <taxon>Chloroflexia</taxon>
        <taxon>Chloroflexales</taxon>
        <taxon>Chloroflexineae</taxon>
        <taxon>Oscillochloridaceae</taxon>
        <taxon>Candidatus Chloroploca</taxon>
    </lineage>
</organism>
<name>A0ABS4D9Z0_9CHLR</name>
<gene>
    <name evidence="2" type="ORF">EYB53_010955</name>
</gene>
<accession>A0ABS4D9Z0</accession>
<comment type="caution">
    <text evidence="2">The sequence shown here is derived from an EMBL/GenBank/DDBJ whole genome shotgun (WGS) entry which is preliminary data.</text>
</comment>
<evidence type="ECO:0000256" key="1">
    <source>
        <dbReference type="SAM" id="MobiDB-lite"/>
    </source>
</evidence>
<dbReference type="RefSeq" id="WP_135478228.1">
    <property type="nucleotide sequence ID" value="NZ_SIJK02000017.1"/>
</dbReference>